<dbReference type="EMBL" id="JBHSPA010000003">
    <property type="protein sequence ID" value="MFC5822462.1"/>
    <property type="molecule type" value="Genomic_DNA"/>
</dbReference>
<evidence type="ECO:0000256" key="3">
    <source>
        <dbReference type="ARBA" id="ARBA00023163"/>
    </source>
</evidence>
<organism evidence="5 6">
    <name type="scientific">Nonomuraea insulae</name>
    <dbReference type="NCBI Taxonomy" id="1616787"/>
    <lineage>
        <taxon>Bacteria</taxon>
        <taxon>Bacillati</taxon>
        <taxon>Actinomycetota</taxon>
        <taxon>Actinomycetes</taxon>
        <taxon>Streptosporangiales</taxon>
        <taxon>Streptosporangiaceae</taxon>
        <taxon>Nonomuraea</taxon>
    </lineage>
</organism>
<dbReference type="InterPro" id="IPR051011">
    <property type="entry name" value="Metal_resp_trans_reg"/>
</dbReference>
<dbReference type="InterPro" id="IPR011991">
    <property type="entry name" value="ArsR-like_HTH"/>
</dbReference>
<keyword evidence="6" id="KW-1185">Reference proteome</keyword>
<accession>A0ABW1CAU4</accession>
<dbReference type="Proteomes" id="UP001596058">
    <property type="component" value="Unassembled WGS sequence"/>
</dbReference>
<evidence type="ECO:0000256" key="2">
    <source>
        <dbReference type="ARBA" id="ARBA00023125"/>
    </source>
</evidence>
<dbReference type="PROSITE" id="PS50987">
    <property type="entry name" value="HTH_ARSR_2"/>
    <property type="match status" value="1"/>
</dbReference>
<evidence type="ECO:0000313" key="6">
    <source>
        <dbReference type="Proteomes" id="UP001596058"/>
    </source>
</evidence>
<dbReference type="CDD" id="cd00090">
    <property type="entry name" value="HTH_ARSR"/>
    <property type="match status" value="1"/>
</dbReference>
<sequence>MVAQRDVPAGSTALAPMLGHGEHDALRSGRDVRWSPGTYGWCVKSSSTDQVTDIEGCSTRVVDAERVSVVRSRMPADDDLADTADVFGLLSDPGRLRVLLALLEGELCVCDLAVVSGLSESATSHALRLLRAHRVVSVRRAGRMAYYRLDDAHVRMLLDLAVAHTEHTQAIHPERDDNV</sequence>
<dbReference type="InterPro" id="IPR001845">
    <property type="entry name" value="HTH_ArsR_DNA-bd_dom"/>
</dbReference>
<keyword evidence="2" id="KW-0238">DNA-binding</keyword>
<dbReference type="SMART" id="SM00418">
    <property type="entry name" value="HTH_ARSR"/>
    <property type="match status" value="1"/>
</dbReference>
<dbReference type="InterPro" id="IPR036388">
    <property type="entry name" value="WH-like_DNA-bd_sf"/>
</dbReference>
<keyword evidence="1" id="KW-0805">Transcription regulation</keyword>
<dbReference type="NCBIfam" id="NF033788">
    <property type="entry name" value="HTH_metalloreg"/>
    <property type="match status" value="1"/>
</dbReference>
<dbReference type="RefSeq" id="WP_379512015.1">
    <property type="nucleotide sequence ID" value="NZ_JBHSPA010000003.1"/>
</dbReference>
<keyword evidence="3" id="KW-0804">Transcription</keyword>
<dbReference type="PANTHER" id="PTHR43132:SF6">
    <property type="entry name" value="HTH-TYPE TRANSCRIPTIONAL REPRESSOR CZRA"/>
    <property type="match status" value="1"/>
</dbReference>
<dbReference type="PRINTS" id="PR00778">
    <property type="entry name" value="HTHARSR"/>
</dbReference>
<evidence type="ECO:0000256" key="1">
    <source>
        <dbReference type="ARBA" id="ARBA00023015"/>
    </source>
</evidence>
<proteinExistence type="predicted"/>
<evidence type="ECO:0000259" key="4">
    <source>
        <dbReference type="PROSITE" id="PS50987"/>
    </source>
</evidence>
<feature type="domain" description="HTH arsR-type" evidence="4">
    <location>
        <begin position="75"/>
        <end position="169"/>
    </location>
</feature>
<name>A0ABW1CAU4_9ACTN</name>
<evidence type="ECO:0000313" key="5">
    <source>
        <dbReference type="EMBL" id="MFC5822462.1"/>
    </source>
</evidence>
<gene>
    <name evidence="5" type="ORF">ACFPZ3_01210</name>
</gene>
<comment type="caution">
    <text evidence="5">The sequence shown here is derived from an EMBL/GenBank/DDBJ whole genome shotgun (WGS) entry which is preliminary data.</text>
</comment>
<dbReference type="SUPFAM" id="SSF46785">
    <property type="entry name" value="Winged helix' DNA-binding domain"/>
    <property type="match status" value="1"/>
</dbReference>
<dbReference type="PANTHER" id="PTHR43132">
    <property type="entry name" value="ARSENICAL RESISTANCE OPERON REPRESSOR ARSR-RELATED"/>
    <property type="match status" value="1"/>
</dbReference>
<dbReference type="InterPro" id="IPR036390">
    <property type="entry name" value="WH_DNA-bd_sf"/>
</dbReference>
<reference evidence="6" key="1">
    <citation type="journal article" date="2019" name="Int. J. Syst. Evol. Microbiol.">
        <title>The Global Catalogue of Microorganisms (GCM) 10K type strain sequencing project: providing services to taxonomists for standard genome sequencing and annotation.</title>
        <authorList>
            <consortium name="The Broad Institute Genomics Platform"/>
            <consortium name="The Broad Institute Genome Sequencing Center for Infectious Disease"/>
            <person name="Wu L."/>
            <person name="Ma J."/>
        </authorList>
    </citation>
    <scope>NUCLEOTIDE SEQUENCE [LARGE SCALE GENOMIC DNA]</scope>
    <source>
        <strain evidence="6">CCUG 53903</strain>
    </source>
</reference>
<dbReference type="Pfam" id="PF01022">
    <property type="entry name" value="HTH_5"/>
    <property type="match status" value="1"/>
</dbReference>
<protein>
    <submittedName>
        <fullName evidence="5">ArsR/SmtB family transcription factor</fullName>
    </submittedName>
</protein>
<dbReference type="Gene3D" id="1.10.10.10">
    <property type="entry name" value="Winged helix-like DNA-binding domain superfamily/Winged helix DNA-binding domain"/>
    <property type="match status" value="1"/>
</dbReference>